<sequence>MQSKLDKLKARIKGNEEEVTIPTEFYLLAKELGCVADLLGREYEVEYDSKGRIKRIRQLPMSVPSFVTLMREMEQDYKRQAKRMKPKKGRK</sequence>
<dbReference type="EMBL" id="LAZR01049102">
    <property type="protein sequence ID" value="KKK90441.1"/>
    <property type="molecule type" value="Genomic_DNA"/>
</dbReference>
<reference evidence="1" key="1">
    <citation type="journal article" date="2015" name="Nature">
        <title>Complex archaea that bridge the gap between prokaryotes and eukaryotes.</title>
        <authorList>
            <person name="Spang A."/>
            <person name="Saw J.H."/>
            <person name="Jorgensen S.L."/>
            <person name="Zaremba-Niedzwiedzka K."/>
            <person name="Martijn J."/>
            <person name="Lind A.E."/>
            <person name="van Eijk R."/>
            <person name="Schleper C."/>
            <person name="Guy L."/>
            <person name="Ettema T.J."/>
        </authorList>
    </citation>
    <scope>NUCLEOTIDE SEQUENCE</scope>
</reference>
<comment type="caution">
    <text evidence="1">The sequence shown here is derived from an EMBL/GenBank/DDBJ whole genome shotgun (WGS) entry which is preliminary data.</text>
</comment>
<proteinExistence type="predicted"/>
<name>A0A0F9C1B6_9ZZZZ</name>
<evidence type="ECO:0000313" key="1">
    <source>
        <dbReference type="EMBL" id="KKK90441.1"/>
    </source>
</evidence>
<gene>
    <name evidence="1" type="ORF">LCGC14_2722980</name>
</gene>
<dbReference type="AlphaFoldDB" id="A0A0F9C1B6"/>
<organism evidence="1">
    <name type="scientific">marine sediment metagenome</name>
    <dbReference type="NCBI Taxonomy" id="412755"/>
    <lineage>
        <taxon>unclassified sequences</taxon>
        <taxon>metagenomes</taxon>
        <taxon>ecological metagenomes</taxon>
    </lineage>
</organism>
<accession>A0A0F9C1B6</accession>
<protein>
    <submittedName>
        <fullName evidence="1">Uncharacterized protein</fullName>
    </submittedName>
</protein>